<dbReference type="GO" id="GO:0031032">
    <property type="term" value="P:actomyosin structure organization"/>
    <property type="evidence" value="ECO:0007669"/>
    <property type="project" value="TreeGrafter"/>
</dbReference>
<evidence type="ECO:0008006" key="6">
    <source>
        <dbReference type="Google" id="ProtNLM"/>
    </source>
</evidence>
<feature type="domain" description="SAB" evidence="2">
    <location>
        <begin position="285"/>
        <end position="324"/>
    </location>
</feature>
<evidence type="ECO:0000256" key="1">
    <source>
        <dbReference type="SAM" id="MobiDB-lite"/>
    </source>
</evidence>
<dbReference type="InterPro" id="IPR007477">
    <property type="entry name" value="SAB_dom"/>
</dbReference>
<name>A0A8C3TN75_CATUS</name>
<dbReference type="GO" id="GO:0003779">
    <property type="term" value="F:actin binding"/>
    <property type="evidence" value="ECO:0007669"/>
    <property type="project" value="InterPro"/>
</dbReference>
<keyword evidence="5" id="KW-1185">Reference proteome</keyword>
<dbReference type="AlphaFoldDB" id="A0A8C3TN75"/>
<reference evidence="4" key="3">
    <citation type="submission" date="2025-09" db="UniProtKB">
        <authorList>
            <consortium name="Ensembl"/>
        </authorList>
    </citation>
    <scope>IDENTIFICATION</scope>
</reference>
<feature type="compositionally biased region" description="Basic and acidic residues" evidence="1">
    <location>
        <begin position="364"/>
        <end position="375"/>
    </location>
</feature>
<accession>A0A8C3TN75</accession>
<dbReference type="PANTHER" id="PTHR23280">
    <property type="entry name" value="4.1 G PROTEIN"/>
    <property type="match status" value="1"/>
</dbReference>
<feature type="compositionally biased region" description="Acidic residues" evidence="1">
    <location>
        <begin position="271"/>
        <end position="282"/>
    </location>
</feature>
<reference evidence="4" key="1">
    <citation type="submission" date="2020-10" db="EMBL/GenBank/DDBJ databases">
        <title>Catharus ustulatus (Swainson's thrush) genome, bCatUst1, primary haplotype v2.</title>
        <authorList>
            <person name="Delmore K."/>
            <person name="Vafadar M."/>
            <person name="Formenti G."/>
            <person name="Chow W."/>
            <person name="Pelan S."/>
            <person name="Howe K."/>
            <person name="Rhie A."/>
            <person name="Mountcastle J."/>
            <person name="Haase B."/>
            <person name="Fedrigo O."/>
            <person name="Jarvis E.D."/>
        </authorList>
    </citation>
    <scope>NUCLEOTIDE SEQUENCE [LARGE SCALE GENOMIC DNA]</scope>
</reference>
<feature type="region of interest" description="Disordered" evidence="1">
    <location>
        <begin position="258"/>
        <end position="292"/>
    </location>
</feature>
<gene>
    <name evidence="4" type="primary">EPB41L2</name>
</gene>
<dbReference type="Proteomes" id="UP000694563">
    <property type="component" value="Chromosome 3"/>
</dbReference>
<dbReference type="GO" id="GO:0005198">
    <property type="term" value="F:structural molecule activity"/>
    <property type="evidence" value="ECO:0007669"/>
    <property type="project" value="InterPro"/>
</dbReference>
<dbReference type="GO" id="GO:0005856">
    <property type="term" value="C:cytoskeleton"/>
    <property type="evidence" value="ECO:0007669"/>
    <property type="project" value="InterPro"/>
</dbReference>
<dbReference type="GO" id="GO:0005886">
    <property type="term" value="C:plasma membrane"/>
    <property type="evidence" value="ECO:0007669"/>
    <property type="project" value="TreeGrafter"/>
</dbReference>
<sequence>MGVSDQSLLRDFSAAGGRAAGDKIIDLEATGQDKLKEGGREEDESPLKTPQLELTQDGKNFFLQLTHIHPSSLPIHSVSSHLTNLSPVPEIDMLSDISEEDPFEEPSLTIPDISECNSMEQTSDHNKTRTTSPINTFESVRPLASRGSPAVEGRIHTNDYKSTELCVSFSFFRCLSFSFRSLLDEDGYITFPSLPDVCISFLPPGLQHYIPITSPSFIPSFLLVFVLLLSAFQSIPFSLTFSLPLALSLCYLEPKVTSFSSSNGNDLNDKAEEEEVEHEEEEAQQKDLDKTQDDLLKHQASISELKRNFMESTPEPRPNEWEKRRITPLSLQTQGKKGDHIFQVKTLPGKEKQWIAMPRIAGAKPEETDKRHASRTEGPCTGVSDADKPPVVKTEMVTISDATQRTEISTKEIPIVQTETKTITYESSQLDGNAGGDTGVLVSAQTITSESISTTTTTHITKMVKGGVSETRIEKRIVITGDADIDHDEALAQAIKEAKEQHPDMSVTRVVVHKETELAEEDED</sequence>
<dbReference type="Ensembl" id="ENSCUST00005002985.1">
    <property type="protein sequence ID" value="ENSCUSP00005002838.1"/>
    <property type="gene ID" value="ENSCUSG00005001924.1"/>
</dbReference>
<dbReference type="PANTHER" id="PTHR23280:SF17">
    <property type="entry name" value="BAND 4.1-LIKE PROTEIN 2"/>
    <property type="match status" value="1"/>
</dbReference>
<protein>
    <recommendedName>
        <fullName evidence="6">Band 4.1-like protein 2</fullName>
    </recommendedName>
</protein>
<feature type="compositionally biased region" description="Basic and acidic residues" evidence="1">
    <location>
        <begin position="283"/>
        <end position="292"/>
    </location>
</feature>
<dbReference type="Pfam" id="PF04382">
    <property type="entry name" value="SAB"/>
    <property type="match status" value="1"/>
</dbReference>
<dbReference type="InterPro" id="IPR008379">
    <property type="entry name" value="Band_4.1_C"/>
</dbReference>
<organism evidence="4 5">
    <name type="scientific">Catharus ustulatus</name>
    <name type="common">Russet-backed thrush</name>
    <name type="synonym">Hylocichla ustulatus</name>
    <dbReference type="NCBI Taxonomy" id="91951"/>
    <lineage>
        <taxon>Eukaryota</taxon>
        <taxon>Metazoa</taxon>
        <taxon>Chordata</taxon>
        <taxon>Craniata</taxon>
        <taxon>Vertebrata</taxon>
        <taxon>Euteleostomi</taxon>
        <taxon>Archelosauria</taxon>
        <taxon>Archosauria</taxon>
        <taxon>Dinosauria</taxon>
        <taxon>Saurischia</taxon>
        <taxon>Theropoda</taxon>
        <taxon>Coelurosauria</taxon>
        <taxon>Aves</taxon>
        <taxon>Neognathae</taxon>
        <taxon>Neoaves</taxon>
        <taxon>Telluraves</taxon>
        <taxon>Australaves</taxon>
        <taxon>Passeriformes</taxon>
        <taxon>Turdidae</taxon>
        <taxon>Catharus</taxon>
    </lineage>
</organism>
<proteinExistence type="predicted"/>
<evidence type="ECO:0000259" key="2">
    <source>
        <dbReference type="Pfam" id="PF04382"/>
    </source>
</evidence>
<feature type="domain" description="Band 4.1 C-terminal" evidence="3">
    <location>
        <begin position="411"/>
        <end position="517"/>
    </location>
</feature>
<dbReference type="Pfam" id="PF05902">
    <property type="entry name" value="4_1_CTD"/>
    <property type="match status" value="1"/>
</dbReference>
<dbReference type="GO" id="GO:0030866">
    <property type="term" value="P:cortical actin cytoskeleton organization"/>
    <property type="evidence" value="ECO:0007669"/>
    <property type="project" value="InterPro"/>
</dbReference>
<feature type="region of interest" description="Disordered" evidence="1">
    <location>
        <begin position="364"/>
        <end position="388"/>
    </location>
</feature>
<evidence type="ECO:0000259" key="3">
    <source>
        <dbReference type="Pfam" id="PF05902"/>
    </source>
</evidence>
<evidence type="ECO:0000313" key="4">
    <source>
        <dbReference type="Ensembl" id="ENSCUSP00005002838.1"/>
    </source>
</evidence>
<evidence type="ECO:0000313" key="5">
    <source>
        <dbReference type="Proteomes" id="UP000694563"/>
    </source>
</evidence>
<reference evidence="4" key="2">
    <citation type="submission" date="2025-08" db="UniProtKB">
        <authorList>
            <consortium name="Ensembl"/>
        </authorList>
    </citation>
    <scope>IDENTIFICATION</scope>
</reference>